<keyword evidence="2" id="KW-1185">Reference proteome</keyword>
<feature type="non-terminal residue" evidence="1">
    <location>
        <position position="1"/>
    </location>
</feature>
<gene>
    <name evidence="1" type="ORF">CEXT_2441</name>
</gene>
<dbReference type="Proteomes" id="UP001054945">
    <property type="component" value="Unassembled WGS sequence"/>
</dbReference>
<sequence>TYKIGVDWQSGILKLNCSVLAPIALCSNCCILLPTNPTRNQACCVTLKLHHTTASRSLWFYKNQVKSFNPSNWLSLTSQGHPAKPFAPYCAFELHSSST</sequence>
<reference evidence="1 2" key="1">
    <citation type="submission" date="2021-06" db="EMBL/GenBank/DDBJ databases">
        <title>Caerostris extrusa draft genome.</title>
        <authorList>
            <person name="Kono N."/>
            <person name="Arakawa K."/>
        </authorList>
    </citation>
    <scope>NUCLEOTIDE SEQUENCE [LARGE SCALE GENOMIC DNA]</scope>
</reference>
<comment type="caution">
    <text evidence="1">The sequence shown here is derived from an EMBL/GenBank/DDBJ whole genome shotgun (WGS) entry which is preliminary data.</text>
</comment>
<evidence type="ECO:0000313" key="2">
    <source>
        <dbReference type="Proteomes" id="UP001054945"/>
    </source>
</evidence>
<proteinExistence type="predicted"/>
<accession>A0AAV4VZ85</accession>
<evidence type="ECO:0000313" key="1">
    <source>
        <dbReference type="EMBL" id="GIY74565.1"/>
    </source>
</evidence>
<organism evidence="1 2">
    <name type="scientific">Caerostris extrusa</name>
    <name type="common">Bark spider</name>
    <name type="synonym">Caerostris bankana</name>
    <dbReference type="NCBI Taxonomy" id="172846"/>
    <lineage>
        <taxon>Eukaryota</taxon>
        <taxon>Metazoa</taxon>
        <taxon>Ecdysozoa</taxon>
        <taxon>Arthropoda</taxon>
        <taxon>Chelicerata</taxon>
        <taxon>Arachnida</taxon>
        <taxon>Araneae</taxon>
        <taxon>Araneomorphae</taxon>
        <taxon>Entelegynae</taxon>
        <taxon>Araneoidea</taxon>
        <taxon>Araneidae</taxon>
        <taxon>Caerostris</taxon>
    </lineage>
</organism>
<name>A0AAV4VZ85_CAEEX</name>
<protein>
    <submittedName>
        <fullName evidence="1">Uncharacterized protein</fullName>
    </submittedName>
</protein>
<dbReference type="AlphaFoldDB" id="A0AAV4VZ85"/>
<dbReference type="EMBL" id="BPLR01015231">
    <property type="protein sequence ID" value="GIY74565.1"/>
    <property type="molecule type" value="Genomic_DNA"/>
</dbReference>